<protein>
    <recommendedName>
        <fullName evidence="3">DDE_Tnp_IS1595 domain-containing protein</fullName>
    </recommendedName>
</protein>
<organism evidence="1 2">
    <name type="scientific">Durusdinium trenchii</name>
    <dbReference type="NCBI Taxonomy" id="1381693"/>
    <lineage>
        <taxon>Eukaryota</taxon>
        <taxon>Sar</taxon>
        <taxon>Alveolata</taxon>
        <taxon>Dinophyceae</taxon>
        <taxon>Suessiales</taxon>
        <taxon>Symbiodiniaceae</taxon>
        <taxon>Durusdinium</taxon>
    </lineage>
</organism>
<accession>A0ABP0NTS4</accession>
<evidence type="ECO:0000313" key="2">
    <source>
        <dbReference type="Proteomes" id="UP001642484"/>
    </source>
</evidence>
<dbReference type="Proteomes" id="UP001642484">
    <property type="component" value="Unassembled WGS sequence"/>
</dbReference>
<proteinExistence type="predicted"/>
<evidence type="ECO:0000313" key="1">
    <source>
        <dbReference type="EMBL" id="CAK9066976.1"/>
    </source>
</evidence>
<sequence length="416" mass="47897">MNYGLINLASDDEAPSPIPNPSIPIEGMIGEGDEEDVALFLLALTMAMSKRSRIVQNLNEEYHNLFASYPDLYCLVPSPIMVYPKRVWERKMYRARAICRGMRLCDETGQRSDLHNFILKEYEEILDKCTAFRVCLPDPAEDIADTEWMKETLLIRNAELKRPASTKSSTWNKIAYTRDKAKDETRMDRTAVPVDAGHTSVFTTSTLCLLMAAALVYVFVHPVIEEWETRLCDLRMKWVVTKEKEIDFGAGKPWSDVEADEATFDRKDLATDAPDPSKCVFWEQWCGPSSDACIGCCSSSRARGHRNVEWKPIAEKWLQNKKVILHTDAAKSHRARVPGVLHDNVVRCKQRVKVIERAWRYLKDRIVLNQSCTAGSKRLRSKLRSAQYLYWYRQKDLWVATGELCAWEMRNFLRTA</sequence>
<keyword evidence="2" id="KW-1185">Reference proteome</keyword>
<evidence type="ECO:0008006" key="3">
    <source>
        <dbReference type="Google" id="ProtNLM"/>
    </source>
</evidence>
<name>A0ABP0NTS4_9DINO</name>
<reference evidence="1 2" key="1">
    <citation type="submission" date="2024-02" db="EMBL/GenBank/DDBJ databases">
        <authorList>
            <person name="Chen Y."/>
            <person name="Shah S."/>
            <person name="Dougan E. K."/>
            <person name="Thang M."/>
            <person name="Chan C."/>
        </authorList>
    </citation>
    <scope>NUCLEOTIDE SEQUENCE [LARGE SCALE GENOMIC DNA]</scope>
</reference>
<dbReference type="EMBL" id="CAXAMN010022162">
    <property type="protein sequence ID" value="CAK9066976.1"/>
    <property type="molecule type" value="Genomic_DNA"/>
</dbReference>
<gene>
    <name evidence="1" type="ORF">CCMP2556_LOCUS32914</name>
</gene>
<comment type="caution">
    <text evidence="1">The sequence shown here is derived from an EMBL/GenBank/DDBJ whole genome shotgun (WGS) entry which is preliminary data.</text>
</comment>